<accession>A0A9W6TJ65</accession>
<evidence type="ECO:0000313" key="2">
    <source>
        <dbReference type="Proteomes" id="UP001165083"/>
    </source>
</evidence>
<keyword evidence="2" id="KW-1185">Reference proteome</keyword>
<name>A0A9W6TJ65_9STRA</name>
<proteinExistence type="predicted"/>
<dbReference type="EMBL" id="BSXW01000172">
    <property type="protein sequence ID" value="GMF13819.1"/>
    <property type="molecule type" value="Genomic_DNA"/>
</dbReference>
<gene>
    <name evidence="1" type="ORF">Plil01_000425600</name>
</gene>
<reference evidence="1" key="1">
    <citation type="submission" date="2023-04" db="EMBL/GenBank/DDBJ databases">
        <title>Phytophthora lilii NBRC 32176.</title>
        <authorList>
            <person name="Ichikawa N."/>
            <person name="Sato H."/>
            <person name="Tonouchi N."/>
        </authorList>
    </citation>
    <scope>NUCLEOTIDE SEQUENCE</scope>
    <source>
        <strain evidence="1">NBRC 32176</strain>
    </source>
</reference>
<comment type="caution">
    <text evidence="1">The sequence shown here is derived from an EMBL/GenBank/DDBJ whole genome shotgun (WGS) entry which is preliminary data.</text>
</comment>
<dbReference type="Proteomes" id="UP001165083">
    <property type="component" value="Unassembled WGS sequence"/>
</dbReference>
<dbReference type="AlphaFoldDB" id="A0A9W6TJ65"/>
<protein>
    <submittedName>
        <fullName evidence="1">Unnamed protein product</fullName>
    </submittedName>
</protein>
<dbReference type="OrthoDB" id="21292at2759"/>
<sequence length="104" mass="11303">MAKFLEDAQNPEFQKVLEQAFRELGTDGIVASSETDAADETDDVNAGVAKTLQNMAKAAEDMEGVGTAQVEAMGEEMMAEMMKKFEEMGEKVTSCEVEKVEGSR</sequence>
<organism evidence="1 2">
    <name type="scientific">Phytophthora lilii</name>
    <dbReference type="NCBI Taxonomy" id="2077276"/>
    <lineage>
        <taxon>Eukaryota</taxon>
        <taxon>Sar</taxon>
        <taxon>Stramenopiles</taxon>
        <taxon>Oomycota</taxon>
        <taxon>Peronosporomycetes</taxon>
        <taxon>Peronosporales</taxon>
        <taxon>Peronosporaceae</taxon>
        <taxon>Phytophthora</taxon>
    </lineage>
</organism>
<evidence type="ECO:0000313" key="1">
    <source>
        <dbReference type="EMBL" id="GMF13819.1"/>
    </source>
</evidence>